<evidence type="ECO:0000256" key="2">
    <source>
        <dbReference type="PIRNR" id="PIRNR026508"/>
    </source>
</evidence>
<gene>
    <name evidence="3" type="ORF">GCM10023188_28000</name>
</gene>
<evidence type="ECO:0000256" key="1">
    <source>
        <dbReference type="ARBA" id="ARBA00005541"/>
    </source>
</evidence>
<dbReference type="PANTHER" id="PTHR38432:SF1">
    <property type="entry name" value="TELA-LIKE PROTEIN SAOUHSC_01408"/>
    <property type="match status" value="1"/>
</dbReference>
<dbReference type="PANTHER" id="PTHR38432">
    <property type="entry name" value="TELA-LIKE PROTEIN SAOUHSC_01408"/>
    <property type="match status" value="1"/>
</dbReference>
<name>A0ABP8LVH7_9BACT</name>
<comment type="caution">
    <text evidence="3">The sequence shown here is derived from an EMBL/GenBank/DDBJ whole genome shotgun (WGS) entry which is preliminary data.</text>
</comment>
<organism evidence="3 4">
    <name type="scientific">Pontibacter saemangeumensis</name>
    <dbReference type="NCBI Taxonomy" id="1084525"/>
    <lineage>
        <taxon>Bacteria</taxon>
        <taxon>Pseudomonadati</taxon>
        <taxon>Bacteroidota</taxon>
        <taxon>Cytophagia</taxon>
        <taxon>Cytophagales</taxon>
        <taxon>Hymenobacteraceae</taxon>
        <taxon>Pontibacter</taxon>
    </lineage>
</organism>
<keyword evidence="4" id="KW-1185">Reference proteome</keyword>
<accession>A0ABP8LVH7</accession>
<sequence>MKTSIDINPKLKTMENTNTPLAENKEQQQQRALEISKTIDPSKPDSLTNFGVETQRKLGYYSNELLTKVKAKDSGDAGTAINELLTQINMIKIDEEQKRGLLSRLPFVNKIKDRSQRIASQYNTIAENVDDVVIKLEKTRQSIMKDSTSLEVMFNQAVEYIHEVRAVIAAGKMKIEELENVEIPKLQSEAESSGQDELVVQRLSDLVSFKDRLEKKVHDLTLSHTIATQSMPQIRMIQTTNDVLAQKIQNSIVTVIPVWRQQVAIALGLEKQRKALEIQKKVTDTTNEMLLKNSQLLKTNVVSAAQENERGIVDVDTLKKVNKDMVETLDAVLKISEEGSRKRAEAVKELAQVQEELNNKIIGTFGKSKKIEAE</sequence>
<proteinExistence type="inferred from homology"/>
<reference evidence="4" key="1">
    <citation type="journal article" date="2019" name="Int. J. Syst. Evol. Microbiol.">
        <title>The Global Catalogue of Microorganisms (GCM) 10K type strain sequencing project: providing services to taxonomists for standard genome sequencing and annotation.</title>
        <authorList>
            <consortium name="The Broad Institute Genomics Platform"/>
            <consortium name="The Broad Institute Genome Sequencing Center for Infectious Disease"/>
            <person name="Wu L."/>
            <person name="Ma J."/>
        </authorList>
    </citation>
    <scope>NUCLEOTIDE SEQUENCE [LARGE SCALE GENOMIC DNA]</scope>
    <source>
        <strain evidence="4">JCM 17926</strain>
    </source>
</reference>
<dbReference type="PIRSF" id="PIRSF026508">
    <property type="entry name" value="TelA"/>
    <property type="match status" value="1"/>
</dbReference>
<comment type="similarity">
    <text evidence="1 2">Belongs to the TelA family.</text>
</comment>
<dbReference type="RefSeq" id="WP_345159950.1">
    <property type="nucleotide sequence ID" value="NZ_BAABHC010000016.1"/>
</dbReference>
<dbReference type="Proteomes" id="UP001500552">
    <property type="component" value="Unassembled WGS sequence"/>
</dbReference>
<evidence type="ECO:0000313" key="4">
    <source>
        <dbReference type="Proteomes" id="UP001500552"/>
    </source>
</evidence>
<dbReference type="EMBL" id="BAABHC010000016">
    <property type="protein sequence ID" value="GAA4435754.1"/>
    <property type="molecule type" value="Genomic_DNA"/>
</dbReference>
<protein>
    <submittedName>
        <fullName evidence="3">Toxic anion resistance protein</fullName>
    </submittedName>
</protein>
<evidence type="ECO:0000313" key="3">
    <source>
        <dbReference type="EMBL" id="GAA4435754.1"/>
    </source>
</evidence>
<dbReference type="InterPro" id="IPR008863">
    <property type="entry name" value="Toxic_anion-R_TelA"/>
</dbReference>
<dbReference type="Pfam" id="PF05816">
    <property type="entry name" value="TelA"/>
    <property type="match status" value="1"/>
</dbReference>